<evidence type="ECO:0000256" key="5">
    <source>
        <dbReference type="RuleBase" id="RU362028"/>
    </source>
</evidence>
<dbReference type="Pfam" id="PF00849">
    <property type="entry name" value="PseudoU_synth_2"/>
    <property type="match status" value="1"/>
</dbReference>
<dbReference type="InterPro" id="IPR036986">
    <property type="entry name" value="S4_RNA-bd_sf"/>
</dbReference>
<dbReference type="SUPFAM" id="SSF55120">
    <property type="entry name" value="Pseudouridine synthase"/>
    <property type="match status" value="1"/>
</dbReference>
<dbReference type="RefSeq" id="WP_382164696.1">
    <property type="nucleotide sequence ID" value="NZ_JBHTBR010000002.1"/>
</dbReference>
<organism evidence="8 9">
    <name type="scientific">Hirschia litorea</name>
    <dbReference type="NCBI Taxonomy" id="1199156"/>
    <lineage>
        <taxon>Bacteria</taxon>
        <taxon>Pseudomonadati</taxon>
        <taxon>Pseudomonadota</taxon>
        <taxon>Alphaproteobacteria</taxon>
        <taxon>Hyphomonadales</taxon>
        <taxon>Hyphomonadaceae</taxon>
        <taxon>Hirschia</taxon>
    </lineage>
</organism>
<gene>
    <name evidence="8" type="ORF">ACFQS8_00555</name>
</gene>
<dbReference type="PANTHER" id="PTHR21600">
    <property type="entry name" value="MITOCHONDRIAL RNA PSEUDOURIDINE SYNTHASE"/>
    <property type="match status" value="1"/>
</dbReference>
<dbReference type="Gene3D" id="3.30.2350.10">
    <property type="entry name" value="Pseudouridine synthase"/>
    <property type="match status" value="1"/>
</dbReference>
<comment type="catalytic activity">
    <reaction evidence="3">
        <text>uridine(1911/1915/1917) in 23S rRNA = pseudouridine(1911/1915/1917) in 23S rRNA</text>
        <dbReference type="Rhea" id="RHEA:42524"/>
        <dbReference type="Rhea" id="RHEA-COMP:10097"/>
        <dbReference type="Rhea" id="RHEA-COMP:10098"/>
        <dbReference type="ChEBI" id="CHEBI:65314"/>
        <dbReference type="ChEBI" id="CHEBI:65315"/>
        <dbReference type="EC" id="5.4.99.23"/>
    </reaction>
</comment>
<dbReference type="InterPro" id="IPR006225">
    <property type="entry name" value="PsdUridine_synth_RluC/D"/>
</dbReference>
<keyword evidence="2 5" id="KW-0413">Isomerase</keyword>
<keyword evidence="9" id="KW-1185">Reference proteome</keyword>
<comment type="function">
    <text evidence="5">Responsible for synthesis of pseudouridine from uracil.</text>
</comment>
<dbReference type="CDD" id="cd00165">
    <property type="entry name" value="S4"/>
    <property type="match status" value="1"/>
</dbReference>
<dbReference type="InterPro" id="IPR050188">
    <property type="entry name" value="RluA_PseudoU_synthase"/>
</dbReference>
<evidence type="ECO:0000259" key="7">
    <source>
        <dbReference type="SMART" id="SM00363"/>
    </source>
</evidence>
<dbReference type="InterPro" id="IPR006224">
    <property type="entry name" value="PsdUridine_synth_RluA-like_CS"/>
</dbReference>
<feature type="compositionally biased region" description="Polar residues" evidence="6">
    <location>
        <begin position="55"/>
        <end position="64"/>
    </location>
</feature>
<protein>
    <recommendedName>
        <fullName evidence="5">Pseudouridine synthase</fullName>
        <ecNumber evidence="5">5.4.99.-</ecNumber>
    </recommendedName>
</protein>
<keyword evidence="4" id="KW-0694">RNA-binding</keyword>
<dbReference type="InterPro" id="IPR006145">
    <property type="entry name" value="PsdUridine_synth_RsuA/RluA"/>
</dbReference>
<reference evidence="9" key="1">
    <citation type="journal article" date="2019" name="Int. J. Syst. Evol. Microbiol.">
        <title>The Global Catalogue of Microorganisms (GCM) 10K type strain sequencing project: providing services to taxonomists for standard genome sequencing and annotation.</title>
        <authorList>
            <consortium name="The Broad Institute Genomics Platform"/>
            <consortium name="The Broad Institute Genome Sequencing Center for Infectious Disease"/>
            <person name="Wu L."/>
            <person name="Ma J."/>
        </authorList>
    </citation>
    <scope>NUCLEOTIDE SEQUENCE [LARGE SCALE GENOMIC DNA]</scope>
    <source>
        <strain evidence="9">CCUG 51308</strain>
    </source>
</reference>
<comment type="caution">
    <text evidence="8">The sequence shown here is derived from an EMBL/GenBank/DDBJ whole genome shotgun (WGS) entry which is preliminary data.</text>
</comment>
<accession>A0ABW2IG49</accession>
<evidence type="ECO:0000256" key="4">
    <source>
        <dbReference type="PROSITE-ProRule" id="PRU00182"/>
    </source>
</evidence>
<proteinExistence type="inferred from homology"/>
<feature type="domain" description="RNA-binding S4" evidence="7">
    <location>
        <begin position="20"/>
        <end position="87"/>
    </location>
</feature>
<dbReference type="SUPFAM" id="SSF55174">
    <property type="entry name" value="Alpha-L RNA-binding motif"/>
    <property type="match status" value="1"/>
</dbReference>
<dbReference type="Pfam" id="PF01479">
    <property type="entry name" value="S4"/>
    <property type="match status" value="1"/>
</dbReference>
<dbReference type="EMBL" id="JBHTBR010000002">
    <property type="protein sequence ID" value="MFC7290093.1"/>
    <property type="molecule type" value="Genomic_DNA"/>
</dbReference>
<dbReference type="EC" id="5.4.99.-" evidence="5"/>
<dbReference type="InterPro" id="IPR002942">
    <property type="entry name" value="S4_RNA-bd"/>
</dbReference>
<dbReference type="Proteomes" id="UP001596492">
    <property type="component" value="Unassembled WGS sequence"/>
</dbReference>
<feature type="region of interest" description="Disordered" evidence="6">
    <location>
        <begin position="52"/>
        <end position="89"/>
    </location>
</feature>
<dbReference type="NCBIfam" id="TIGR00005">
    <property type="entry name" value="rluA_subfam"/>
    <property type="match status" value="1"/>
</dbReference>
<dbReference type="Gene3D" id="3.10.290.10">
    <property type="entry name" value="RNA-binding S4 domain"/>
    <property type="match status" value="1"/>
</dbReference>
<name>A0ABW2IG49_9PROT</name>
<sequence>MNWNQGQVLQIPVSESEDDVRLDRWLKRRFPGLTQGQVEKLLRKGEVRVDGARAKSNTRLQAGQSVRIPPMPSTEGGKKHAEKDDEPYVSPRDAELIKSFILYEDEDVYVLNKPSGLAVQGGTKTLRHVDGMAAALTRPGQDKPKLVHRLDKDTSGLLVLAKTAASAAEMSAHFRSRSLDKIYWAVIIGVPNPTEGELRGWMNKSTGADKELMTAGVHGQKGAVFAVTDFKVVANAGQRASWVALKPSTGRKHQLRYHMSEIGHAIIGDNKYTCDRETPTGVGGGLHLHARALRLPRRHGPDVEIVAPLPDHMEKTFDLFGFHPSEAGNPFETITPVGRRR</sequence>
<dbReference type="PROSITE" id="PS01129">
    <property type="entry name" value="PSI_RLU"/>
    <property type="match status" value="1"/>
</dbReference>
<comment type="catalytic activity">
    <reaction evidence="5">
        <text>a uridine in RNA = a pseudouridine in RNA</text>
        <dbReference type="Rhea" id="RHEA:48348"/>
        <dbReference type="Rhea" id="RHEA-COMP:12068"/>
        <dbReference type="Rhea" id="RHEA-COMP:12069"/>
        <dbReference type="ChEBI" id="CHEBI:65314"/>
        <dbReference type="ChEBI" id="CHEBI:65315"/>
    </reaction>
</comment>
<comment type="similarity">
    <text evidence="1 5">Belongs to the pseudouridine synthase RluA family.</text>
</comment>
<dbReference type="InterPro" id="IPR020103">
    <property type="entry name" value="PsdUridine_synth_cat_dom_sf"/>
</dbReference>
<evidence type="ECO:0000256" key="3">
    <source>
        <dbReference type="ARBA" id="ARBA00036882"/>
    </source>
</evidence>
<evidence type="ECO:0000256" key="2">
    <source>
        <dbReference type="ARBA" id="ARBA00023235"/>
    </source>
</evidence>
<dbReference type="CDD" id="cd02869">
    <property type="entry name" value="PseudoU_synth_RluA_like"/>
    <property type="match status" value="1"/>
</dbReference>
<dbReference type="PANTHER" id="PTHR21600:SF44">
    <property type="entry name" value="RIBOSOMAL LARGE SUBUNIT PSEUDOURIDINE SYNTHASE D"/>
    <property type="match status" value="1"/>
</dbReference>
<evidence type="ECO:0000256" key="1">
    <source>
        <dbReference type="ARBA" id="ARBA00010876"/>
    </source>
</evidence>
<evidence type="ECO:0000313" key="8">
    <source>
        <dbReference type="EMBL" id="MFC7290093.1"/>
    </source>
</evidence>
<dbReference type="SMART" id="SM00363">
    <property type="entry name" value="S4"/>
    <property type="match status" value="1"/>
</dbReference>
<dbReference type="PROSITE" id="PS50889">
    <property type="entry name" value="S4"/>
    <property type="match status" value="1"/>
</dbReference>
<evidence type="ECO:0000256" key="6">
    <source>
        <dbReference type="SAM" id="MobiDB-lite"/>
    </source>
</evidence>
<evidence type="ECO:0000313" key="9">
    <source>
        <dbReference type="Proteomes" id="UP001596492"/>
    </source>
</evidence>